<dbReference type="Gene3D" id="3.30.450.20">
    <property type="entry name" value="PAS domain"/>
    <property type="match status" value="1"/>
</dbReference>
<dbReference type="PANTHER" id="PTHR45436">
    <property type="entry name" value="SENSOR HISTIDINE KINASE YKOH"/>
    <property type="match status" value="1"/>
</dbReference>
<keyword evidence="9 12" id="KW-1133">Transmembrane helix</keyword>
<evidence type="ECO:0000256" key="10">
    <source>
        <dbReference type="ARBA" id="ARBA00023012"/>
    </source>
</evidence>
<proteinExistence type="predicted"/>
<evidence type="ECO:0000256" key="12">
    <source>
        <dbReference type="SAM" id="Phobius"/>
    </source>
</evidence>
<dbReference type="InterPro" id="IPR003594">
    <property type="entry name" value="HATPase_dom"/>
</dbReference>
<gene>
    <name evidence="15" type="ORF">ATO7_03440</name>
</gene>
<keyword evidence="5" id="KW-0597">Phosphoprotein</keyword>
<evidence type="ECO:0000256" key="3">
    <source>
        <dbReference type="ARBA" id="ARBA00012438"/>
    </source>
</evidence>
<dbReference type="PANTHER" id="PTHR45436:SF10">
    <property type="entry name" value="HISTIDINE KINASE"/>
    <property type="match status" value="1"/>
</dbReference>
<feature type="transmembrane region" description="Helical" evidence="12">
    <location>
        <begin position="190"/>
        <end position="212"/>
    </location>
</feature>
<dbReference type="GO" id="GO:0000155">
    <property type="term" value="F:phosphorelay sensor kinase activity"/>
    <property type="evidence" value="ECO:0007669"/>
    <property type="project" value="InterPro"/>
</dbReference>
<keyword evidence="7 12" id="KW-0812">Transmembrane</keyword>
<feature type="domain" description="Histidine kinase" evidence="13">
    <location>
        <begin position="268"/>
        <end position="481"/>
    </location>
</feature>
<keyword evidence="4" id="KW-1003">Cell membrane</keyword>
<dbReference type="InterPro" id="IPR036097">
    <property type="entry name" value="HisK_dim/P_sf"/>
</dbReference>
<dbReference type="InterPro" id="IPR036890">
    <property type="entry name" value="HATPase_C_sf"/>
</dbReference>
<dbReference type="Gene3D" id="3.30.565.10">
    <property type="entry name" value="Histidine kinase-like ATPase, C-terminal domain"/>
    <property type="match status" value="1"/>
</dbReference>
<evidence type="ECO:0000256" key="4">
    <source>
        <dbReference type="ARBA" id="ARBA00022475"/>
    </source>
</evidence>
<dbReference type="NCBIfam" id="NF008312">
    <property type="entry name" value="PRK11100.1"/>
    <property type="match status" value="1"/>
</dbReference>
<comment type="caution">
    <text evidence="15">The sequence shown here is derived from an EMBL/GenBank/DDBJ whole genome shotgun (WGS) entry which is preliminary data.</text>
</comment>
<sequence>MSIRNRILAIFLLATALGGYGFFSWLSDDLRPRYMEAQEDLMVDTAYLLAHQIETSGLSQDNGQWRIDTRDLRAAFEALRGQYFEAQIYGLLKTSVDLRVYVTDAAGIVLFDSEPGRDEGRDMSAWRDVARTLAGQYGARSTADDPLFPEGSTMYVAAPIQAAGEVVGVVSVGKTTRNAERFVASAMPRFFMAAMGTLGLALLLSLGLYWWVTRPLYRLEQYAEDLQTGARVAPPALGNNEIGRVGDAMARLREALDGKAYVEDYVQTLTHELKSPTAAIAGAAELLGEDIPAEDRTRFLDNIRTEAARLNRLVERMLALAEIENRDALKAAQVLNLRELVAEALDSVAPRLHQKDLQVRHGGERSPRVRAERFLLHRALVNLLDNAIDFSPQGGHIDIEMHISGCVVELSLRDYGSGLPDYAAHRVFDRFYSLPRADGRKGTGLGLSFVKQIAELHGGAITLKNHEQGGVCATLSLPLLAD</sequence>
<dbReference type="InterPro" id="IPR003661">
    <property type="entry name" value="HisK_dim/P_dom"/>
</dbReference>
<dbReference type="Gene3D" id="1.10.287.130">
    <property type="match status" value="1"/>
</dbReference>
<dbReference type="SMART" id="SM00388">
    <property type="entry name" value="HisKA"/>
    <property type="match status" value="1"/>
</dbReference>
<dbReference type="InterPro" id="IPR050428">
    <property type="entry name" value="TCS_sensor_his_kinase"/>
</dbReference>
<evidence type="ECO:0000259" key="14">
    <source>
        <dbReference type="PROSITE" id="PS50885"/>
    </source>
</evidence>
<dbReference type="PROSITE" id="PS50885">
    <property type="entry name" value="HAMP"/>
    <property type="match status" value="1"/>
</dbReference>
<dbReference type="InterPro" id="IPR003660">
    <property type="entry name" value="HAMP_dom"/>
</dbReference>
<dbReference type="PRINTS" id="PR00344">
    <property type="entry name" value="BCTRLSENSOR"/>
</dbReference>
<evidence type="ECO:0000256" key="11">
    <source>
        <dbReference type="ARBA" id="ARBA00023136"/>
    </source>
</evidence>
<dbReference type="SUPFAM" id="SSF47384">
    <property type="entry name" value="Homodimeric domain of signal transducing histidine kinase"/>
    <property type="match status" value="1"/>
</dbReference>
<dbReference type="CDD" id="cd00082">
    <property type="entry name" value="HisKA"/>
    <property type="match status" value="1"/>
</dbReference>
<comment type="catalytic activity">
    <reaction evidence="1">
        <text>ATP + protein L-histidine = ADP + protein N-phospho-L-histidine.</text>
        <dbReference type="EC" id="2.7.13.3"/>
    </reaction>
</comment>
<evidence type="ECO:0000256" key="2">
    <source>
        <dbReference type="ARBA" id="ARBA00004651"/>
    </source>
</evidence>
<evidence type="ECO:0000256" key="5">
    <source>
        <dbReference type="ARBA" id="ARBA00022553"/>
    </source>
</evidence>
<dbReference type="SUPFAM" id="SSF55874">
    <property type="entry name" value="ATPase domain of HSP90 chaperone/DNA topoisomerase II/histidine kinase"/>
    <property type="match status" value="1"/>
</dbReference>
<evidence type="ECO:0000256" key="7">
    <source>
        <dbReference type="ARBA" id="ARBA00022692"/>
    </source>
</evidence>
<dbReference type="Pfam" id="PF02518">
    <property type="entry name" value="HATPase_c"/>
    <property type="match status" value="1"/>
</dbReference>
<dbReference type="Proteomes" id="UP000192342">
    <property type="component" value="Unassembled WGS sequence"/>
</dbReference>
<keyword evidence="6" id="KW-0808">Transferase</keyword>
<dbReference type="EC" id="2.7.13.3" evidence="3"/>
<name>A0A1Y1SGW6_9GAMM</name>
<dbReference type="Pfam" id="PF00512">
    <property type="entry name" value="HisKA"/>
    <property type="match status" value="1"/>
</dbReference>
<keyword evidence="16" id="KW-1185">Reference proteome</keyword>
<dbReference type="GO" id="GO:0005886">
    <property type="term" value="C:plasma membrane"/>
    <property type="evidence" value="ECO:0007669"/>
    <property type="project" value="UniProtKB-SubCell"/>
</dbReference>
<keyword evidence="8 15" id="KW-0418">Kinase</keyword>
<evidence type="ECO:0000256" key="6">
    <source>
        <dbReference type="ARBA" id="ARBA00022679"/>
    </source>
</evidence>
<dbReference type="SUPFAM" id="SSF103190">
    <property type="entry name" value="Sensory domain-like"/>
    <property type="match status" value="1"/>
</dbReference>
<dbReference type="EMBL" id="AQQV01000001">
    <property type="protein sequence ID" value="ORE88897.1"/>
    <property type="molecule type" value="Genomic_DNA"/>
</dbReference>
<evidence type="ECO:0000313" key="16">
    <source>
        <dbReference type="Proteomes" id="UP000192342"/>
    </source>
</evidence>
<dbReference type="OrthoDB" id="1931120at2"/>
<dbReference type="InterPro" id="IPR004358">
    <property type="entry name" value="Sig_transdc_His_kin-like_C"/>
</dbReference>
<protein>
    <recommendedName>
        <fullName evidence="3">histidine kinase</fullName>
        <ecNumber evidence="3">2.7.13.3</ecNumber>
    </recommendedName>
</protein>
<dbReference type="InterPro" id="IPR029151">
    <property type="entry name" value="Sensor-like_sf"/>
</dbReference>
<evidence type="ECO:0000256" key="1">
    <source>
        <dbReference type="ARBA" id="ARBA00000085"/>
    </source>
</evidence>
<dbReference type="AlphaFoldDB" id="A0A1Y1SGW6"/>
<comment type="subcellular location">
    <subcellularLocation>
        <location evidence="2">Cell membrane</location>
        <topology evidence="2">Multi-pass membrane protein</topology>
    </subcellularLocation>
</comment>
<evidence type="ECO:0000313" key="15">
    <source>
        <dbReference type="EMBL" id="ORE88897.1"/>
    </source>
</evidence>
<dbReference type="InterPro" id="IPR005467">
    <property type="entry name" value="His_kinase_dom"/>
</dbReference>
<feature type="domain" description="HAMP" evidence="14">
    <location>
        <begin position="210"/>
        <end position="261"/>
    </location>
</feature>
<dbReference type="PROSITE" id="PS50109">
    <property type="entry name" value="HIS_KIN"/>
    <property type="match status" value="1"/>
</dbReference>
<organism evidence="15 16">
    <name type="scientific">Oceanococcus atlanticus</name>
    <dbReference type="NCBI Taxonomy" id="1317117"/>
    <lineage>
        <taxon>Bacteria</taxon>
        <taxon>Pseudomonadati</taxon>
        <taxon>Pseudomonadota</taxon>
        <taxon>Gammaproteobacteria</taxon>
        <taxon>Chromatiales</taxon>
        <taxon>Oceanococcaceae</taxon>
        <taxon>Oceanococcus</taxon>
    </lineage>
</organism>
<keyword evidence="11 12" id="KW-0472">Membrane</keyword>
<dbReference type="STRING" id="1317117.ATO7_03440"/>
<evidence type="ECO:0000256" key="8">
    <source>
        <dbReference type="ARBA" id="ARBA00022777"/>
    </source>
</evidence>
<dbReference type="RefSeq" id="WP_083559548.1">
    <property type="nucleotide sequence ID" value="NZ_AQQV01000001.1"/>
</dbReference>
<keyword evidence="10" id="KW-0902">Two-component regulatory system</keyword>
<dbReference type="Gene3D" id="6.10.340.10">
    <property type="match status" value="1"/>
</dbReference>
<evidence type="ECO:0000259" key="13">
    <source>
        <dbReference type="PROSITE" id="PS50109"/>
    </source>
</evidence>
<dbReference type="SMART" id="SM00387">
    <property type="entry name" value="HATPase_c"/>
    <property type="match status" value="1"/>
</dbReference>
<evidence type="ECO:0000256" key="9">
    <source>
        <dbReference type="ARBA" id="ARBA00022989"/>
    </source>
</evidence>
<accession>A0A1Y1SGW6</accession>
<reference evidence="15 16" key="1">
    <citation type="submission" date="2013-04" db="EMBL/GenBank/DDBJ databases">
        <title>Oceanococcus atlanticus 22II-S10r2 Genome Sequencing.</title>
        <authorList>
            <person name="Lai Q."/>
            <person name="Li G."/>
            <person name="Shao Z."/>
        </authorList>
    </citation>
    <scope>NUCLEOTIDE SEQUENCE [LARGE SCALE GENOMIC DNA]</scope>
    <source>
        <strain evidence="15 16">22II-S10r2</strain>
    </source>
</reference>